<dbReference type="InterPro" id="IPR010998">
    <property type="entry name" value="Integrase_recombinase_N"/>
</dbReference>
<keyword evidence="3" id="KW-0238">DNA-binding</keyword>
<proteinExistence type="inferred from homology"/>
<dbReference type="GO" id="GO:0015074">
    <property type="term" value="P:DNA integration"/>
    <property type="evidence" value="ECO:0007669"/>
    <property type="project" value="UniProtKB-KW"/>
</dbReference>
<reference evidence="6" key="2">
    <citation type="submission" date="2019-01" db="EMBL/GenBank/DDBJ databases">
        <authorList>
            <consortium name="NCBI Pathogen Detection Project"/>
        </authorList>
    </citation>
    <scope>NUCLEOTIDE SEQUENCE</scope>
    <source>
        <strain evidence="6">BCW_3452</strain>
    </source>
</reference>
<dbReference type="InterPro" id="IPR002104">
    <property type="entry name" value="Integrase_catalytic"/>
</dbReference>
<dbReference type="InterPro" id="IPR050090">
    <property type="entry name" value="Tyrosine_recombinase_XerCD"/>
</dbReference>
<keyword evidence="4" id="KW-0233">DNA recombination</keyword>
<dbReference type="Gene3D" id="1.10.443.10">
    <property type="entry name" value="Intergrase catalytic core"/>
    <property type="match status" value="1"/>
</dbReference>
<evidence type="ECO:0000256" key="2">
    <source>
        <dbReference type="ARBA" id="ARBA00022908"/>
    </source>
</evidence>
<dbReference type="InterPro" id="IPR011010">
    <property type="entry name" value="DNA_brk_join_enz"/>
</dbReference>
<evidence type="ECO:0000256" key="1">
    <source>
        <dbReference type="ARBA" id="ARBA00008857"/>
    </source>
</evidence>
<comment type="similarity">
    <text evidence="1">Belongs to the 'phage' integrase family.</text>
</comment>
<name>A0A8H9K786_VIBVL</name>
<dbReference type="AlphaFoldDB" id="A0A8H9K786"/>
<dbReference type="PANTHER" id="PTHR30349">
    <property type="entry name" value="PHAGE INTEGRASE-RELATED"/>
    <property type="match status" value="1"/>
</dbReference>
<dbReference type="Pfam" id="PF00589">
    <property type="entry name" value="Phage_integrase"/>
    <property type="match status" value="1"/>
</dbReference>
<dbReference type="Proteomes" id="UP000863257">
    <property type="component" value="Unassembled WGS sequence"/>
</dbReference>
<dbReference type="InterPro" id="IPR013762">
    <property type="entry name" value="Integrase-like_cat_sf"/>
</dbReference>
<dbReference type="GO" id="GO:0003677">
    <property type="term" value="F:DNA binding"/>
    <property type="evidence" value="ECO:0007669"/>
    <property type="project" value="UniProtKB-KW"/>
</dbReference>
<dbReference type="GO" id="GO:0006310">
    <property type="term" value="P:DNA recombination"/>
    <property type="evidence" value="ECO:0007669"/>
    <property type="project" value="UniProtKB-KW"/>
</dbReference>
<dbReference type="SUPFAM" id="SSF56349">
    <property type="entry name" value="DNA breaking-rejoining enzymes"/>
    <property type="match status" value="1"/>
</dbReference>
<dbReference type="Gene3D" id="1.10.150.130">
    <property type="match status" value="1"/>
</dbReference>
<keyword evidence="2" id="KW-0229">DNA integration</keyword>
<sequence>MFDDLLPEDFIIDETPTPTPTTSVELVIDDTPRIFELSTTRCTPENRNPALSYIASLESKRSQETMGYALNSVANSFGFIDLRDCPWQELNYDAVQFLIRQLKAKELAPSTINLYITAVKQTIEHALDLELIEQNVARRILRIKPQTGKRLPKGREVDSSEIRSFIQSCLDFSQTKNLRDAAIICVMRGCGLRREEVVTLKKSNLCLESKRIRIIGKRNKERELAIPSELFPIVLKWYKFKENYKWKEDEPEWFFVPVNKHNGLTERKLSGSSIAYILKSRIETNEDKIFKPHDLRRTFCTDLLRHHELNDVRELMGHSSESTTVRYDMRSKERLFNISSGIKVL</sequence>
<dbReference type="PANTHER" id="PTHR30349:SF41">
    <property type="entry name" value="INTEGRASE_RECOMBINASE PROTEIN MJ0367-RELATED"/>
    <property type="match status" value="1"/>
</dbReference>
<comment type="caution">
    <text evidence="6">The sequence shown here is derived from an EMBL/GenBank/DDBJ whole genome shotgun (WGS) entry which is preliminary data.</text>
</comment>
<evidence type="ECO:0000259" key="5">
    <source>
        <dbReference type="PROSITE" id="PS51898"/>
    </source>
</evidence>
<evidence type="ECO:0000256" key="3">
    <source>
        <dbReference type="ARBA" id="ARBA00023125"/>
    </source>
</evidence>
<dbReference type="EMBL" id="DACRBY010000001">
    <property type="protein sequence ID" value="HAS8538427.1"/>
    <property type="molecule type" value="Genomic_DNA"/>
</dbReference>
<accession>A0A8H9K786</accession>
<protein>
    <recommendedName>
        <fullName evidence="5">Tyr recombinase domain-containing protein</fullName>
    </recommendedName>
</protein>
<evidence type="ECO:0000256" key="4">
    <source>
        <dbReference type="ARBA" id="ARBA00023172"/>
    </source>
</evidence>
<dbReference type="CDD" id="cd00397">
    <property type="entry name" value="DNA_BRE_C"/>
    <property type="match status" value="1"/>
</dbReference>
<organism evidence="6">
    <name type="scientific">Vibrio vulnificus</name>
    <dbReference type="NCBI Taxonomy" id="672"/>
    <lineage>
        <taxon>Bacteria</taxon>
        <taxon>Pseudomonadati</taxon>
        <taxon>Pseudomonadota</taxon>
        <taxon>Gammaproteobacteria</taxon>
        <taxon>Vibrionales</taxon>
        <taxon>Vibrionaceae</taxon>
        <taxon>Vibrio</taxon>
    </lineage>
</organism>
<feature type="domain" description="Tyr recombinase" evidence="5">
    <location>
        <begin position="150"/>
        <end position="340"/>
    </location>
</feature>
<evidence type="ECO:0000313" key="6">
    <source>
        <dbReference type="EMBL" id="HAS8538427.1"/>
    </source>
</evidence>
<reference evidence="6" key="1">
    <citation type="journal article" date="2018" name="Genome Biol.">
        <title>SKESA: strategic k-mer extension for scrupulous assemblies.</title>
        <authorList>
            <person name="Souvorov A."/>
            <person name="Agarwala R."/>
            <person name="Lipman D.J."/>
        </authorList>
    </citation>
    <scope>NUCLEOTIDE SEQUENCE</scope>
    <source>
        <strain evidence="6">BCW_3452</strain>
    </source>
</reference>
<gene>
    <name evidence="6" type="ORF">I7730_01255</name>
</gene>
<dbReference type="PROSITE" id="PS51898">
    <property type="entry name" value="TYR_RECOMBINASE"/>
    <property type="match status" value="1"/>
</dbReference>